<proteinExistence type="predicted"/>
<evidence type="ECO:0000256" key="4">
    <source>
        <dbReference type="SAM" id="Coils"/>
    </source>
</evidence>
<dbReference type="PROSITE" id="PS50005">
    <property type="entry name" value="TPR"/>
    <property type="match status" value="2"/>
</dbReference>
<dbReference type="InterPro" id="IPR006636">
    <property type="entry name" value="STI1_HS-bd"/>
</dbReference>
<name>K1PZU1_MAGGI</name>
<gene>
    <name evidence="6" type="ORF">CGI_10002862</name>
</gene>
<feature type="compositionally biased region" description="Acidic residues" evidence="5">
    <location>
        <begin position="34"/>
        <end position="46"/>
    </location>
</feature>
<dbReference type="Pfam" id="PF13181">
    <property type="entry name" value="TPR_8"/>
    <property type="match status" value="1"/>
</dbReference>
<accession>K1PZU1</accession>
<dbReference type="InterPro" id="IPR041243">
    <property type="entry name" value="STI1/HOP_DP"/>
</dbReference>
<evidence type="ECO:0000313" key="6">
    <source>
        <dbReference type="EMBL" id="EKC22060.1"/>
    </source>
</evidence>
<dbReference type="Pfam" id="PF17830">
    <property type="entry name" value="STI1-HOP_DP"/>
    <property type="match status" value="1"/>
</dbReference>
<dbReference type="GO" id="GO:0030544">
    <property type="term" value="F:Hsp70 protein binding"/>
    <property type="evidence" value="ECO:0007669"/>
    <property type="project" value="TreeGrafter"/>
</dbReference>
<dbReference type="Gene3D" id="1.10.260.100">
    <property type="match status" value="1"/>
</dbReference>
<dbReference type="InParanoid" id="K1PZU1"/>
<dbReference type="Gene3D" id="1.25.40.10">
    <property type="entry name" value="Tetratricopeptide repeat domain"/>
    <property type="match status" value="1"/>
</dbReference>
<feature type="coiled-coil region" evidence="4">
    <location>
        <begin position="191"/>
        <end position="230"/>
    </location>
</feature>
<comment type="function">
    <text evidence="3">One HIP oligomer binds the ATPase domains of at least two HSC70 molecules dependent on activation of the HSC70 ATPase by HSP40. Stabilizes the ADP state of HSC70 that has a high affinity for substrate protein. Through its own chaperone activity, it may contribute to the interaction of HSC70 with various target proteins.</text>
</comment>
<keyword evidence="1" id="KW-0677">Repeat</keyword>
<dbReference type="HOGENOM" id="CLU_026202_0_1_1"/>
<dbReference type="FunFam" id="1.25.40.10:FF:000112">
    <property type="entry name" value="FAM10 family protein"/>
    <property type="match status" value="1"/>
</dbReference>
<dbReference type="InterPro" id="IPR011990">
    <property type="entry name" value="TPR-like_helical_dom_sf"/>
</dbReference>
<evidence type="ECO:0000256" key="1">
    <source>
        <dbReference type="ARBA" id="ARBA00022737"/>
    </source>
</evidence>
<evidence type="ECO:0000256" key="5">
    <source>
        <dbReference type="SAM" id="MobiDB-lite"/>
    </source>
</evidence>
<evidence type="ECO:0000256" key="2">
    <source>
        <dbReference type="ARBA" id="ARBA00022803"/>
    </source>
</evidence>
<dbReference type="EMBL" id="JH818868">
    <property type="protein sequence ID" value="EKC22060.1"/>
    <property type="molecule type" value="Genomic_DNA"/>
</dbReference>
<dbReference type="PANTHER" id="PTHR45883">
    <property type="entry name" value="HSC70-INTERACTING PROTEIN"/>
    <property type="match status" value="1"/>
</dbReference>
<reference evidence="6" key="1">
    <citation type="journal article" date="2012" name="Nature">
        <title>The oyster genome reveals stress adaptation and complexity of shell formation.</title>
        <authorList>
            <person name="Zhang G."/>
            <person name="Fang X."/>
            <person name="Guo X."/>
            <person name="Li L."/>
            <person name="Luo R."/>
            <person name="Xu F."/>
            <person name="Yang P."/>
            <person name="Zhang L."/>
            <person name="Wang X."/>
            <person name="Qi H."/>
            <person name="Xiong Z."/>
            <person name="Que H."/>
            <person name="Xie Y."/>
            <person name="Holland P.W."/>
            <person name="Paps J."/>
            <person name="Zhu Y."/>
            <person name="Wu F."/>
            <person name="Chen Y."/>
            <person name="Wang J."/>
            <person name="Peng C."/>
            <person name="Meng J."/>
            <person name="Yang L."/>
            <person name="Liu J."/>
            <person name="Wen B."/>
            <person name="Zhang N."/>
            <person name="Huang Z."/>
            <person name="Zhu Q."/>
            <person name="Feng Y."/>
            <person name="Mount A."/>
            <person name="Hedgecock D."/>
            <person name="Xu Z."/>
            <person name="Liu Y."/>
            <person name="Domazet-Loso T."/>
            <person name="Du Y."/>
            <person name="Sun X."/>
            <person name="Zhang S."/>
            <person name="Liu B."/>
            <person name="Cheng P."/>
            <person name="Jiang X."/>
            <person name="Li J."/>
            <person name="Fan D."/>
            <person name="Wang W."/>
            <person name="Fu W."/>
            <person name="Wang T."/>
            <person name="Wang B."/>
            <person name="Zhang J."/>
            <person name="Peng Z."/>
            <person name="Li Y."/>
            <person name="Li N."/>
            <person name="Wang J."/>
            <person name="Chen M."/>
            <person name="He Y."/>
            <person name="Tan F."/>
            <person name="Song X."/>
            <person name="Zheng Q."/>
            <person name="Huang R."/>
            <person name="Yang H."/>
            <person name="Du X."/>
            <person name="Chen L."/>
            <person name="Yang M."/>
            <person name="Gaffney P.M."/>
            <person name="Wang S."/>
            <person name="Luo L."/>
            <person name="She Z."/>
            <person name="Ming Y."/>
            <person name="Huang W."/>
            <person name="Zhang S."/>
            <person name="Huang B."/>
            <person name="Zhang Y."/>
            <person name="Qu T."/>
            <person name="Ni P."/>
            <person name="Miao G."/>
            <person name="Wang J."/>
            <person name="Wang Q."/>
            <person name="Steinberg C.E."/>
            <person name="Wang H."/>
            <person name="Li N."/>
            <person name="Qian L."/>
            <person name="Zhang G."/>
            <person name="Li Y."/>
            <person name="Yang H."/>
            <person name="Liu X."/>
            <person name="Wang J."/>
            <person name="Yin Y."/>
            <person name="Wang J."/>
        </authorList>
    </citation>
    <scope>NUCLEOTIDE SEQUENCE [LARGE SCALE GENOMIC DNA]</scope>
    <source>
        <strain evidence="6">05x7-T-G4-1.051#20</strain>
    </source>
</reference>
<feature type="compositionally biased region" description="Basic and acidic residues" evidence="5">
    <location>
        <begin position="12"/>
        <end position="33"/>
    </location>
</feature>
<organism evidence="6">
    <name type="scientific">Magallana gigas</name>
    <name type="common">Pacific oyster</name>
    <name type="synonym">Crassostrea gigas</name>
    <dbReference type="NCBI Taxonomy" id="29159"/>
    <lineage>
        <taxon>Eukaryota</taxon>
        <taxon>Metazoa</taxon>
        <taxon>Spiralia</taxon>
        <taxon>Lophotrochozoa</taxon>
        <taxon>Mollusca</taxon>
        <taxon>Bivalvia</taxon>
        <taxon>Autobranchia</taxon>
        <taxon>Pteriomorphia</taxon>
        <taxon>Ostreida</taxon>
        <taxon>Ostreoidea</taxon>
        <taxon>Ostreidae</taxon>
        <taxon>Magallana</taxon>
    </lineage>
</organism>
<dbReference type="InterPro" id="IPR019734">
    <property type="entry name" value="TPR_rpt"/>
</dbReference>
<dbReference type="Pfam" id="PF00515">
    <property type="entry name" value="TPR_1"/>
    <property type="match status" value="1"/>
</dbReference>
<dbReference type="SMART" id="SM00028">
    <property type="entry name" value="TPR"/>
    <property type="match status" value="3"/>
</dbReference>
<keyword evidence="2" id="KW-0802">TPR repeat</keyword>
<feature type="compositionally biased region" description="Acidic residues" evidence="5">
    <location>
        <begin position="53"/>
        <end position="76"/>
    </location>
</feature>
<dbReference type="PANTHER" id="PTHR45883:SF2">
    <property type="entry name" value="HSC70-INTERACTING PROTEIN"/>
    <property type="match status" value="1"/>
</dbReference>
<dbReference type="FunCoup" id="K1PZU1">
    <property type="interactions" value="1421"/>
</dbReference>
<keyword evidence="4" id="KW-0175">Coiled coil</keyword>
<dbReference type="SMART" id="SM00727">
    <property type="entry name" value="STI1"/>
    <property type="match status" value="1"/>
</dbReference>
<protein>
    <submittedName>
        <fullName evidence="6">Hsc70-interacting protein</fullName>
    </submittedName>
</protein>
<dbReference type="SUPFAM" id="SSF48452">
    <property type="entry name" value="TPR-like"/>
    <property type="match status" value="1"/>
</dbReference>
<feature type="region of interest" description="Disordered" evidence="5">
    <location>
        <begin position="1"/>
        <end position="82"/>
    </location>
</feature>
<evidence type="ECO:0000256" key="3">
    <source>
        <dbReference type="ARBA" id="ARBA00037033"/>
    </source>
</evidence>
<sequence>MGATVPPPNEPEEPKEPQPEEKAEKKPEPKPEPEPEPESEESDLELDNTGVIEDNDKDLPEDGDESKEVTEEMMDSADEKRSAAMAAFSEGNFDEAMKLFTEAIMINPHSALLYAKRASIFIKQKKPNKAIHDCSKAIQLNPDSAQPYKWRGRAQQLLGKWEEAYHDLTMACKLDFDDLANEWLHEVSPNAKKIMEHNRKYERKREEKEIKARKERMRKAKEEYERAKADPEVAAAFQDISQNPQNMMKYQDNPKVQALINKMATKFGGKPPGGEGGPTVGS</sequence>
<dbReference type="AlphaFoldDB" id="K1PZU1"/>